<dbReference type="Pfam" id="PF04672">
    <property type="entry name" value="Methyltransf_19"/>
    <property type="match status" value="1"/>
</dbReference>
<evidence type="ECO:0000313" key="2">
    <source>
        <dbReference type="Proteomes" id="UP000199622"/>
    </source>
</evidence>
<dbReference type="GO" id="GO:0008168">
    <property type="term" value="F:methyltransferase activity"/>
    <property type="evidence" value="ECO:0007669"/>
    <property type="project" value="UniProtKB-KW"/>
</dbReference>
<reference evidence="2" key="1">
    <citation type="submission" date="2016-10" db="EMBL/GenBank/DDBJ databases">
        <authorList>
            <person name="Varghese N."/>
            <person name="Submissions S."/>
        </authorList>
    </citation>
    <scope>NUCLEOTIDE SEQUENCE [LARGE SCALE GENOMIC DNA]</scope>
    <source>
        <strain evidence="2">DSM 44544</strain>
    </source>
</reference>
<keyword evidence="1" id="KW-0489">Methyltransferase</keyword>
<protein>
    <submittedName>
        <fullName evidence="1">S-adenosyl methyltransferase</fullName>
    </submittedName>
</protein>
<dbReference type="EMBL" id="FNSO01000003">
    <property type="protein sequence ID" value="SEB47410.1"/>
    <property type="molecule type" value="Genomic_DNA"/>
</dbReference>
<dbReference type="SUPFAM" id="SSF53335">
    <property type="entry name" value="S-adenosyl-L-methionine-dependent methyltransferases"/>
    <property type="match status" value="1"/>
</dbReference>
<keyword evidence="1" id="KW-0808">Transferase</keyword>
<dbReference type="Gene3D" id="3.40.50.150">
    <property type="entry name" value="Vaccinia Virus protein VP39"/>
    <property type="match status" value="1"/>
</dbReference>
<accession>A0A1H4JM70</accession>
<proteinExistence type="predicted"/>
<name>A0A1H4JM70_9PSEU</name>
<evidence type="ECO:0000313" key="1">
    <source>
        <dbReference type="EMBL" id="SEB47410.1"/>
    </source>
</evidence>
<dbReference type="GO" id="GO:0032259">
    <property type="term" value="P:methylation"/>
    <property type="evidence" value="ECO:0007669"/>
    <property type="project" value="UniProtKB-KW"/>
</dbReference>
<dbReference type="STRING" id="208445.SAMN04489727_2034"/>
<keyword evidence="2" id="KW-1185">Reference proteome</keyword>
<dbReference type="AlphaFoldDB" id="A0A1H4JM70"/>
<dbReference type="Proteomes" id="UP000199622">
    <property type="component" value="Unassembled WGS sequence"/>
</dbReference>
<dbReference type="InterPro" id="IPR029063">
    <property type="entry name" value="SAM-dependent_MTases_sf"/>
</dbReference>
<organism evidence="1 2">
    <name type="scientific">Amycolatopsis tolypomycina</name>
    <dbReference type="NCBI Taxonomy" id="208445"/>
    <lineage>
        <taxon>Bacteria</taxon>
        <taxon>Bacillati</taxon>
        <taxon>Actinomycetota</taxon>
        <taxon>Actinomycetes</taxon>
        <taxon>Pseudonocardiales</taxon>
        <taxon>Pseudonocardiaceae</taxon>
        <taxon>Amycolatopsis</taxon>
    </lineage>
</organism>
<dbReference type="InterPro" id="IPR006764">
    <property type="entry name" value="SAM_dep_MeTrfase_SAV2177_type"/>
</dbReference>
<sequence>MVAHQWEPPELCTCCASPARIKDCFLNGGQAWEIEKSWCANAARIMPSLPRVYSEEREFVRRAIRFAVQERDIHRFLTIGGGLPDTEPMDDYVLPFTSGQVVYADKDRYVLAYLDLLASEHDQIDCVRGDFHVPGTILFTDVIEDLLSDGTPICLVLNGVLDATDDTEALAATLGCYTERLPPGSLMIATHATVDGLDTDNTADLALVGQMRQVCQLFRTPHWPQRHLRTAEELGHLLRGLDLLEPGITFTANWANPRRAGDRRPAESLCLAAVAAVPSLRTAYASVAGVRASGRCAR</sequence>
<gene>
    <name evidence="1" type="ORF">SAMN04489727_2034</name>
</gene>